<evidence type="ECO:0000259" key="4">
    <source>
        <dbReference type="PROSITE" id="PS51399"/>
    </source>
</evidence>
<sequence length="394" mass="41538">MSGDNDNNGSSGRSLGGGGSSEPLPSSWSQPSSARRVGRIGDWNNSGSSNASSGGGGARISSLRDLQSSAPSMPTSGGGFGGSGGASGRDDDDDDDDGPDTENWFTGGERSGLSVQNPNSGRRGEGLAGGMVDDLLRRAARAGPPPTRQQQSGPRMFMGGGHTLGSDEVESTYIPDPNAVDEDEPTIRRLTFWRNGFTVEDGDLYRYDDPNNEEILQEIHAGRAPPSILDVRPGEPVELRVSQRTTEDYVPPPAVPFSGAGQRLGAPVPEVTNTSTTAGGDGGMPGSFPVGASGSGSGGTGDTRQSMTTMFEVDQTKPTTSVQVRLADGTRMVCRMNLTHTVRDLRNFINASRPENLTRPYTIGTTFPNRTLEDDMQTLEDAGLKNSVVVQRWV</sequence>
<dbReference type="InterPro" id="IPR012989">
    <property type="entry name" value="SEP_domain"/>
</dbReference>
<feature type="domain" description="SEP" evidence="4">
    <location>
        <begin position="185"/>
        <end position="250"/>
    </location>
</feature>
<dbReference type="InterPro" id="IPR036241">
    <property type="entry name" value="NSFL1C_SEP_dom_sf"/>
</dbReference>
<dbReference type="Pfam" id="PF00789">
    <property type="entry name" value="UBX"/>
    <property type="match status" value="1"/>
</dbReference>
<dbReference type="CDD" id="cd01770">
    <property type="entry name" value="UBX_UBXN2"/>
    <property type="match status" value="1"/>
</dbReference>
<dbReference type="PROSITE" id="PS50053">
    <property type="entry name" value="UBIQUITIN_2"/>
    <property type="match status" value="1"/>
</dbReference>
<feature type="compositionally biased region" description="Gly residues" evidence="1">
    <location>
        <begin position="76"/>
        <end position="87"/>
    </location>
</feature>
<dbReference type="Proteomes" id="UP000297245">
    <property type="component" value="Unassembled WGS sequence"/>
</dbReference>
<dbReference type="GO" id="GO:0005634">
    <property type="term" value="C:nucleus"/>
    <property type="evidence" value="ECO:0007669"/>
    <property type="project" value="TreeGrafter"/>
</dbReference>
<feature type="domain" description="Ubiquitin-like" evidence="3">
    <location>
        <begin position="320"/>
        <end position="394"/>
    </location>
</feature>
<proteinExistence type="predicted"/>
<feature type="compositionally biased region" description="Low complexity" evidence="1">
    <location>
        <begin position="1"/>
        <end position="13"/>
    </location>
</feature>
<dbReference type="InterPro" id="IPR029071">
    <property type="entry name" value="Ubiquitin-like_domsf"/>
</dbReference>
<dbReference type="SMART" id="SM00166">
    <property type="entry name" value="UBX"/>
    <property type="match status" value="1"/>
</dbReference>
<evidence type="ECO:0000313" key="5">
    <source>
        <dbReference type="EMBL" id="THV02582.1"/>
    </source>
</evidence>
<reference evidence="5 6" key="1">
    <citation type="journal article" date="2019" name="Nat. Ecol. Evol.">
        <title>Megaphylogeny resolves global patterns of mushroom evolution.</title>
        <authorList>
            <person name="Varga T."/>
            <person name="Krizsan K."/>
            <person name="Foldi C."/>
            <person name="Dima B."/>
            <person name="Sanchez-Garcia M."/>
            <person name="Sanchez-Ramirez S."/>
            <person name="Szollosi G.J."/>
            <person name="Szarkandi J.G."/>
            <person name="Papp V."/>
            <person name="Albert L."/>
            <person name="Andreopoulos W."/>
            <person name="Angelini C."/>
            <person name="Antonin V."/>
            <person name="Barry K.W."/>
            <person name="Bougher N.L."/>
            <person name="Buchanan P."/>
            <person name="Buyck B."/>
            <person name="Bense V."/>
            <person name="Catcheside P."/>
            <person name="Chovatia M."/>
            <person name="Cooper J."/>
            <person name="Damon W."/>
            <person name="Desjardin D."/>
            <person name="Finy P."/>
            <person name="Geml J."/>
            <person name="Haridas S."/>
            <person name="Hughes K."/>
            <person name="Justo A."/>
            <person name="Karasinski D."/>
            <person name="Kautmanova I."/>
            <person name="Kiss B."/>
            <person name="Kocsube S."/>
            <person name="Kotiranta H."/>
            <person name="LaButti K.M."/>
            <person name="Lechner B.E."/>
            <person name="Liimatainen K."/>
            <person name="Lipzen A."/>
            <person name="Lukacs Z."/>
            <person name="Mihaltcheva S."/>
            <person name="Morgado L.N."/>
            <person name="Niskanen T."/>
            <person name="Noordeloos M.E."/>
            <person name="Ohm R.A."/>
            <person name="Ortiz-Santana B."/>
            <person name="Ovrebo C."/>
            <person name="Racz N."/>
            <person name="Riley R."/>
            <person name="Savchenko A."/>
            <person name="Shiryaev A."/>
            <person name="Soop K."/>
            <person name="Spirin V."/>
            <person name="Szebenyi C."/>
            <person name="Tomsovsky M."/>
            <person name="Tulloss R.E."/>
            <person name="Uehling J."/>
            <person name="Grigoriev I.V."/>
            <person name="Vagvolgyi C."/>
            <person name="Papp T."/>
            <person name="Martin F.M."/>
            <person name="Miettinen O."/>
            <person name="Hibbett D.S."/>
            <person name="Nagy L.G."/>
        </authorList>
    </citation>
    <scope>NUCLEOTIDE SEQUENCE [LARGE SCALE GENOMIC DNA]</scope>
    <source>
        <strain evidence="5 6">CBS 962.96</strain>
    </source>
</reference>
<feature type="compositionally biased region" description="Low complexity" evidence="1">
    <location>
        <begin position="21"/>
        <end position="33"/>
    </location>
</feature>
<gene>
    <name evidence="5" type="ORF">K435DRAFT_337669</name>
</gene>
<evidence type="ECO:0000259" key="3">
    <source>
        <dbReference type="PROSITE" id="PS50053"/>
    </source>
</evidence>
<dbReference type="InterPro" id="IPR000626">
    <property type="entry name" value="Ubiquitin-like_dom"/>
</dbReference>
<feature type="region of interest" description="Disordered" evidence="1">
    <location>
        <begin position="1"/>
        <end position="128"/>
    </location>
</feature>
<dbReference type="PROSITE" id="PS51399">
    <property type="entry name" value="SEP"/>
    <property type="match status" value="1"/>
</dbReference>
<dbReference type="GO" id="GO:0043161">
    <property type="term" value="P:proteasome-mediated ubiquitin-dependent protein catabolic process"/>
    <property type="evidence" value="ECO:0007669"/>
    <property type="project" value="TreeGrafter"/>
</dbReference>
<dbReference type="AlphaFoldDB" id="A0A4S8MJ05"/>
<feature type="region of interest" description="Disordered" evidence="1">
    <location>
        <begin position="258"/>
        <end position="305"/>
    </location>
</feature>
<dbReference type="SMART" id="SM00553">
    <property type="entry name" value="SEP"/>
    <property type="match status" value="1"/>
</dbReference>
<organism evidence="5 6">
    <name type="scientific">Dendrothele bispora (strain CBS 962.96)</name>
    <dbReference type="NCBI Taxonomy" id="1314807"/>
    <lineage>
        <taxon>Eukaryota</taxon>
        <taxon>Fungi</taxon>
        <taxon>Dikarya</taxon>
        <taxon>Basidiomycota</taxon>
        <taxon>Agaricomycotina</taxon>
        <taxon>Agaricomycetes</taxon>
        <taxon>Agaricomycetidae</taxon>
        <taxon>Agaricales</taxon>
        <taxon>Agaricales incertae sedis</taxon>
        <taxon>Dendrothele</taxon>
    </lineage>
</organism>
<dbReference type="FunFam" id="3.30.420.210:FF:000002">
    <property type="entry name" value="UBX domain-containing protein 1"/>
    <property type="match status" value="1"/>
</dbReference>
<name>A0A4S8MJ05_DENBC</name>
<feature type="region of interest" description="Disordered" evidence="1">
    <location>
        <begin position="141"/>
        <end position="167"/>
    </location>
</feature>
<dbReference type="PROSITE" id="PS50033">
    <property type="entry name" value="UBX"/>
    <property type="match status" value="1"/>
</dbReference>
<dbReference type="PANTHER" id="PTHR23333">
    <property type="entry name" value="UBX DOMAIN CONTAINING PROTEIN"/>
    <property type="match status" value="1"/>
</dbReference>
<dbReference type="Pfam" id="PF08059">
    <property type="entry name" value="SEP"/>
    <property type="match status" value="1"/>
</dbReference>
<feature type="compositionally biased region" description="Polar residues" evidence="1">
    <location>
        <begin position="64"/>
        <end position="75"/>
    </location>
</feature>
<dbReference type="Gene3D" id="3.10.20.90">
    <property type="entry name" value="Phosphatidylinositol 3-kinase Catalytic Subunit, Chain A, domain 1"/>
    <property type="match status" value="1"/>
</dbReference>
<keyword evidence="6" id="KW-1185">Reference proteome</keyword>
<dbReference type="GO" id="GO:0007030">
    <property type="term" value="P:Golgi organization"/>
    <property type="evidence" value="ECO:0007669"/>
    <property type="project" value="TreeGrafter"/>
</dbReference>
<accession>A0A4S8MJ05</accession>
<dbReference type="PANTHER" id="PTHR23333:SF20">
    <property type="entry name" value="NSFL1 COFACTOR P47"/>
    <property type="match status" value="1"/>
</dbReference>
<dbReference type="GO" id="GO:0043130">
    <property type="term" value="F:ubiquitin binding"/>
    <property type="evidence" value="ECO:0007669"/>
    <property type="project" value="TreeGrafter"/>
</dbReference>
<feature type="domain" description="UBX" evidence="2">
    <location>
        <begin position="315"/>
        <end position="392"/>
    </location>
</feature>
<evidence type="ECO:0000259" key="2">
    <source>
        <dbReference type="PROSITE" id="PS50033"/>
    </source>
</evidence>
<dbReference type="GO" id="GO:0061025">
    <property type="term" value="P:membrane fusion"/>
    <property type="evidence" value="ECO:0007669"/>
    <property type="project" value="TreeGrafter"/>
</dbReference>
<dbReference type="GO" id="GO:0031468">
    <property type="term" value="P:nuclear membrane reassembly"/>
    <property type="evidence" value="ECO:0007669"/>
    <property type="project" value="TreeGrafter"/>
</dbReference>
<dbReference type="EMBL" id="ML179075">
    <property type="protein sequence ID" value="THV02582.1"/>
    <property type="molecule type" value="Genomic_DNA"/>
</dbReference>
<evidence type="ECO:0000256" key="1">
    <source>
        <dbReference type="SAM" id="MobiDB-lite"/>
    </source>
</evidence>
<dbReference type="GO" id="GO:0000045">
    <property type="term" value="P:autophagosome assembly"/>
    <property type="evidence" value="ECO:0007669"/>
    <property type="project" value="TreeGrafter"/>
</dbReference>
<dbReference type="SUPFAM" id="SSF54236">
    <property type="entry name" value="Ubiquitin-like"/>
    <property type="match status" value="1"/>
</dbReference>
<dbReference type="OrthoDB" id="25887at2759"/>
<protein>
    <submittedName>
        <fullName evidence="5">SEP-domain-containing protein</fullName>
    </submittedName>
</protein>
<dbReference type="InterPro" id="IPR001012">
    <property type="entry name" value="UBX_dom"/>
</dbReference>
<feature type="compositionally biased region" description="Acidic residues" evidence="1">
    <location>
        <begin position="90"/>
        <end position="100"/>
    </location>
</feature>
<evidence type="ECO:0000313" key="6">
    <source>
        <dbReference type="Proteomes" id="UP000297245"/>
    </source>
</evidence>
<dbReference type="Gene3D" id="3.30.420.210">
    <property type="entry name" value="SEP domain"/>
    <property type="match status" value="1"/>
</dbReference>
<dbReference type="SUPFAM" id="SSF102848">
    <property type="entry name" value="NSFL1 (p97 ATPase) cofactor p47, SEP domain"/>
    <property type="match status" value="1"/>
</dbReference>
<dbReference type="GO" id="GO:0005829">
    <property type="term" value="C:cytosol"/>
    <property type="evidence" value="ECO:0007669"/>
    <property type="project" value="TreeGrafter"/>
</dbReference>